<dbReference type="PRINTS" id="PR02092">
    <property type="entry name" value="HEPBVIRUSXIP"/>
</dbReference>
<keyword evidence="4" id="KW-0963">Cytoplasm</keyword>
<dbReference type="InterPro" id="IPR024135">
    <property type="entry name" value="LAMTOR5"/>
</dbReference>
<gene>
    <name evidence="8" type="primary">LOC108562577</name>
</gene>
<accession>A0ABM1MPF1</accession>
<protein>
    <recommendedName>
        <fullName evidence="6">Late endosomal/lysosomal adaptor and MAPK and MTOR activator 5</fullName>
    </recommendedName>
</protein>
<evidence type="ECO:0000256" key="2">
    <source>
        <dbReference type="ARBA" id="ARBA00004496"/>
    </source>
</evidence>
<sequence length="89" mass="9603">MEKPLERVMEEILNTTDVFGCVFADHQGLCLGVKGRASTESAGVIGAIAEEASKLEPNSRPPVIVLESENKMCIIQRNGTITGAIYKLI</sequence>
<evidence type="ECO:0000313" key="8">
    <source>
        <dbReference type="RefSeq" id="XP_017776451.1"/>
    </source>
</evidence>
<evidence type="ECO:0000256" key="1">
    <source>
        <dbReference type="ARBA" id="ARBA00004371"/>
    </source>
</evidence>
<proteinExistence type="inferred from homology"/>
<reference evidence="8" key="1">
    <citation type="submission" date="2025-08" db="UniProtKB">
        <authorList>
            <consortium name="RefSeq"/>
        </authorList>
    </citation>
    <scope>IDENTIFICATION</scope>
    <source>
        <tissue evidence="8">Whole Larva</tissue>
    </source>
</reference>
<evidence type="ECO:0000256" key="4">
    <source>
        <dbReference type="ARBA" id="ARBA00022490"/>
    </source>
</evidence>
<dbReference type="GeneID" id="108562577"/>
<comment type="subcellular location">
    <subcellularLocation>
        <location evidence="2">Cytoplasm</location>
    </subcellularLocation>
    <subcellularLocation>
        <location evidence="1">Lysosome</location>
    </subcellularLocation>
</comment>
<dbReference type="RefSeq" id="XP_017776451.1">
    <property type="nucleotide sequence ID" value="XM_017920962.1"/>
</dbReference>
<evidence type="ECO:0000256" key="6">
    <source>
        <dbReference type="ARBA" id="ARBA00032692"/>
    </source>
</evidence>
<organism evidence="7 8">
    <name type="scientific">Nicrophorus vespilloides</name>
    <name type="common">Boreal carrion beetle</name>
    <dbReference type="NCBI Taxonomy" id="110193"/>
    <lineage>
        <taxon>Eukaryota</taxon>
        <taxon>Metazoa</taxon>
        <taxon>Ecdysozoa</taxon>
        <taxon>Arthropoda</taxon>
        <taxon>Hexapoda</taxon>
        <taxon>Insecta</taxon>
        <taxon>Pterygota</taxon>
        <taxon>Neoptera</taxon>
        <taxon>Endopterygota</taxon>
        <taxon>Coleoptera</taxon>
        <taxon>Polyphaga</taxon>
        <taxon>Staphyliniformia</taxon>
        <taxon>Silphidae</taxon>
        <taxon>Nicrophorinae</taxon>
        <taxon>Nicrophorus</taxon>
    </lineage>
</organism>
<evidence type="ECO:0000256" key="3">
    <source>
        <dbReference type="ARBA" id="ARBA00007795"/>
    </source>
</evidence>
<dbReference type="PANTHER" id="PTHR13342">
    <property type="entry name" value="RAGULATOR COMPLEX PROTEIN LAMTOR5"/>
    <property type="match status" value="1"/>
</dbReference>
<dbReference type="Proteomes" id="UP000695000">
    <property type="component" value="Unplaced"/>
</dbReference>
<dbReference type="Gene3D" id="3.30.450.30">
    <property type="entry name" value="Dynein light chain 2a, cytoplasmic"/>
    <property type="match status" value="1"/>
</dbReference>
<dbReference type="Pfam" id="PF16672">
    <property type="entry name" value="LAMTOR5"/>
    <property type="match status" value="1"/>
</dbReference>
<name>A0ABM1MPF1_NICVS</name>
<keyword evidence="7" id="KW-1185">Reference proteome</keyword>
<evidence type="ECO:0000256" key="5">
    <source>
        <dbReference type="ARBA" id="ARBA00023228"/>
    </source>
</evidence>
<comment type="similarity">
    <text evidence="3">Belongs to the LAMTOR5 family.</text>
</comment>
<keyword evidence="5" id="KW-0458">Lysosome</keyword>
<evidence type="ECO:0000313" key="7">
    <source>
        <dbReference type="Proteomes" id="UP000695000"/>
    </source>
</evidence>
<dbReference type="PANTHER" id="PTHR13342:SF2">
    <property type="entry name" value="RAGULATOR COMPLEX PROTEIN LAMTOR5"/>
    <property type="match status" value="1"/>
</dbReference>